<feature type="transmembrane region" description="Helical" evidence="5">
    <location>
        <begin position="170"/>
        <end position="192"/>
    </location>
</feature>
<evidence type="ECO:0000313" key="7">
    <source>
        <dbReference type="Proteomes" id="UP000824111"/>
    </source>
</evidence>
<keyword evidence="2 5" id="KW-0812">Transmembrane</keyword>
<protein>
    <submittedName>
        <fullName evidence="6">CvpA family protein</fullName>
    </submittedName>
</protein>
<evidence type="ECO:0000256" key="3">
    <source>
        <dbReference type="ARBA" id="ARBA00022989"/>
    </source>
</evidence>
<evidence type="ECO:0000256" key="5">
    <source>
        <dbReference type="SAM" id="Phobius"/>
    </source>
</evidence>
<name>A0A9D1LVG8_9FIRM</name>
<dbReference type="Pfam" id="PF02674">
    <property type="entry name" value="Colicin_V"/>
    <property type="match status" value="1"/>
</dbReference>
<sequence>MDLWLIFDVAVVAIFAFCVIFAYKRGFMKSSYTIISLIATIALVFVFRAPFEEFIEQSALGQNIRENITLQVGKTAEEQAEGADTAEVSESMGFPKFLQDSIQKQAGAAADTAADFVNSVSQSVTTSIIQLIAVVLLFVIIRIAVFIVLKVLDALFKLPVLNFVNKTAGILVGILNALLLIYIISAAILLFAPVDKLTQVQDAMEHTYIAHYFYDNNILMKLFM</sequence>
<evidence type="ECO:0000256" key="1">
    <source>
        <dbReference type="ARBA" id="ARBA00004141"/>
    </source>
</evidence>
<proteinExistence type="predicted"/>
<comment type="subcellular location">
    <subcellularLocation>
        <location evidence="1">Membrane</location>
        <topology evidence="1">Multi-pass membrane protein</topology>
    </subcellularLocation>
</comment>
<dbReference type="EMBL" id="DVND01000133">
    <property type="protein sequence ID" value="HIU48717.1"/>
    <property type="molecule type" value="Genomic_DNA"/>
</dbReference>
<dbReference type="PANTHER" id="PTHR37306:SF1">
    <property type="entry name" value="COLICIN V PRODUCTION PROTEIN"/>
    <property type="match status" value="1"/>
</dbReference>
<comment type="caution">
    <text evidence="6">The sequence shown here is derived from an EMBL/GenBank/DDBJ whole genome shotgun (WGS) entry which is preliminary data.</text>
</comment>
<keyword evidence="4 5" id="KW-0472">Membrane</keyword>
<feature type="transmembrane region" description="Helical" evidence="5">
    <location>
        <begin position="6"/>
        <end position="23"/>
    </location>
</feature>
<dbReference type="GO" id="GO:0016020">
    <property type="term" value="C:membrane"/>
    <property type="evidence" value="ECO:0007669"/>
    <property type="project" value="UniProtKB-SubCell"/>
</dbReference>
<organism evidence="6 7">
    <name type="scientific">Candidatus Avimonoglobus intestinipullorum</name>
    <dbReference type="NCBI Taxonomy" id="2840699"/>
    <lineage>
        <taxon>Bacteria</taxon>
        <taxon>Bacillati</taxon>
        <taxon>Bacillota</taxon>
        <taxon>Clostridia</taxon>
        <taxon>Eubacteriales</taxon>
        <taxon>Candidatus Avimonoglobus</taxon>
    </lineage>
</organism>
<evidence type="ECO:0000256" key="2">
    <source>
        <dbReference type="ARBA" id="ARBA00022692"/>
    </source>
</evidence>
<reference evidence="6" key="1">
    <citation type="submission" date="2020-10" db="EMBL/GenBank/DDBJ databases">
        <authorList>
            <person name="Gilroy R."/>
        </authorList>
    </citation>
    <scope>NUCLEOTIDE SEQUENCE</scope>
    <source>
        <strain evidence="6">ChiSjej4B22-9803</strain>
    </source>
</reference>
<dbReference type="Proteomes" id="UP000824111">
    <property type="component" value="Unassembled WGS sequence"/>
</dbReference>
<dbReference type="GO" id="GO:0009403">
    <property type="term" value="P:toxin biosynthetic process"/>
    <property type="evidence" value="ECO:0007669"/>
    <property type="project" value="InterPro"/>
</dbReference>
<feature type="transmembrane region" description="Helical" evidence="5">
    <location>
        <begin position="128"/>
        <end position="149"/>
    </location>
</feature>
<gene>
    <name evidence="6" type="ORF">IAB04_05090</name>
</gene>
<accession>A0A9D1LVG8</accession>
<reference evidence="6" key="2">
    <citation type="journal article" date="2021" name="PeerJ">
        <title>Extensive microbial diversity within the chicken gut microbiome revealed by metagenomics and culture.</title>
        <authorList>
            <person name="Gilroy R."/>
            <person name="Ravi A."/>
            <person name="Getino M."/>
            <person name="Pursley I."/>
            <person name="Horton D.L."/>
            <person name="Alikhan N.F."/>
            <person name="Baker D."/>
            <person name="Gharbi K."/>
            <person name="Hall N."/>
            <person name="Watson M."/>
            <person name="Adriaenssens E.M."/>
            <person name="Foster-Nyarko E."/>
            <person name="Jarju S."/>
            <person name="Secka A."/>
            <person name="Antonio M."/>
            <person name="Oren A."/>
            <person name="Chaudhuri R.R."/>
            <person name="La Ragione R."/>
            <person name="Hildebrand F."/>
            <person name="Pallen M.J."/>
        </authorList>
    </citation>
    <scope>NUCLEOTIDE SEQUENCE</scope>
    <source>
        <strain evidence="6">ChiSjej4B22-9803</strain>
    </source>
</reference>
<evidence type="ECO:0000256" key="4">
    <source>
        <dbReference type="ARBA" id="ARBA00023136"/>
    </source>
</evidence>
<dbReference type="InterPro" id="IPR003825">
    <property type="entry name" value="Colicin-V_CvpA"/>
</dbReference>
<dbReference type="PANTHER" id="PTHR37306">
    <property type="entry name" value="COLICIN V PRODUCTION PROTEIN"/>
    <property type="match status" value="1"/>
</dbReference>
<feature type="transmembrane region" description="Helical" evidence="5">
    <location>
        <begin position="30"/>
        <end position="51"/>
    </location>
</feature>
<evidence type="ECO:0000313" key="6">
    <source>
        <dbReference type="EMBL" id="HIU48717.1"/>
    </source>
</evidence>
<dbReference type="AlphaFoldDB" id="A0A9D1LVG8"/>
<keyword evidence="3 5" id="KW-1133">Transmembrane helix</keyword>